<protein>
    <submittedName>
        <fullName evidence="1">Uncharacterized protein</fullName>
    </submittedName>
</protein>
<name>A0A381TPK3_9ZZZZ</name>
<gene>
    <name evidence="1" type="ORF">METZ01_LOCUS70265</name>
</gene>
<proteinExistence type="predicted"/>
<evidence type="ECO:0000313" key="1">
    <source>
        <dbReference type="EMBL" id="SVA17411.1"/>
    </source>
</evidence>
<reference evidence="1" key="1">
    <citation type="submission" date="2018-05" db="EMBL/GenBank/DDBJ databases">
        <authorList>
            <person name="Lanie J.A."/>
            <person name="Ng W.-L."/>
            <person name="Kazmierczak K.M."/>
            <person name="Andrzejewski T.M."/>
            <person name="Davidsen T.M."/>
            <person name="Wayne K.J."/>
            <person name="Tettelin H."/>
            <person name="Glass J.I."/>
            <person name="Rusch D."/>
            <person name="Podicherti R."/>
            <person name="Tsui H.-C.T."/>
            <person name="Winkler M.E."/>
        </authorList>
    </citation>
    <scope>NUCLEOTIDE SEQUENCE</scope>
</reference>
<feature type="non-terminal residue" evidence="1">
    <location>
        <position position="127"/>
    </location>
</feature>
<organism evidence="1">
    <name type="scientific">marine metagenome</name>
    <dbReference type="NCBI Taxonomy" id="408172"/>
    <lineage>
        <taxon>unclassified sequences</taxon>
        <taxon>metagenomes</taxon>
        <taxon>ecological metagenomes</taxon>
    </lineage>
</organism>
<dbReference type="EMBL" id="UINC01004866">
    <property type="protein sequence ID" value="SVA17411.1"/>
    <property type="molecule type" value="Genomic_DNA"/>
</dbReference>
<accession>A0A381TPK3</accession>
<dbReference type="AlphaFoldDB" id="A0A381TPK3"/>
<sequence>MSWIDEVYDKEFANLLDEEPTLARSNTFRKVFEYLIGTDRKYYQIIETGSLRALDQWGDGQSTRLFDSFVNYYDGEIISIDNREECTTLTEENTTSKVTALTGDSLEVLSEIEICADLLYLDSFDYI</sequence>